<keyword evidence="2" id="KW-0808">Transferase</keyword>
<dbReference type="InterPro" id="IPR039657">
    <property type="entry name" value="Dimethylallyltransferase"/>
</dbReference>
<keyword evidence="8" id="KW-1185">Reference proteome</keyword>
<dbReference type="PANTHER" id="PTHR11088">
    <property type="entry name" value="TRNA DIMETHYLALLYLTRANSFERASE"/>
    <property type="match status" value="1"/>
</dbReference>
<evidence type="ECO:0000259" key="6">
    <source>
        <dbReference type="Pfam" id="PF10551"/>
    </source>
</evidence>
<evidence type="ECO:0000313" key="8">
    <source>
        <dbReference type="Proteomes" id="UP001234989"/>
    </source>
</evidence>
<dbReference type="PANTHER" id="PTHR11088:SF73">
    <property type="entry name" value="PHOSPHORIBULOKINASE_URIDINE KINASE DOMAIN-CONTAINING PROTEIN"/>
    <property type="match status" value="1"/>
</dbReference>
<dbReference type="EMBL" id="CP133612">
    <property type="protein sequence ID" value="WMV07675.1"/>
    <property type="molecule type" value="Genomic_DNA"/>
</dbReference>
<evidence type="ECO:0000256" key="3">
    <source>
        <dbReference type="ARBA" id="ARBA00022712"/>
    </source>
</evidence>
<evidence type="ECO:0000313" key="7">
    <source>
        <dbReference type="EMBL" id="WMV07675.1"/>
    </source>
</evidence>
<dbReference type="Pfam" id="PF10551">
    <property type="entry name" value="MULE"/>
    <property type="match status" value="1"/>
</dbReference>
<dbReference type="GO" id="GO:0005524">
    <property type="term" value="F:ATP binding"/>
    <property type="evidence" value="ECO:0007669"/>
    <property type="project" value="UniProtKB-KW"/>
</dbReference>
<dbReference type="GO" id="GO:0006400">
    <property type="term" value="P:tRNA modification"/>
    <property type="evidence" value="ECO:0007669"/>
    <property type="project" value="TreeGrafter"/>
</dbReference>
<accession>A0AAF0TC21</accession>
<feature type="domain" description="MULE transposase" evidence="6">
    <location>
        <begin position="296"/>
        <end position="389"/>
    </location>
</feature>
<dbReference type="Gene3D" id="3.40.50.300">
    <property type="entry name" value="P-loop containing nucleotide triphosphate hydrolases"/>
    <property type="match status" value="1"/>
</dbReference>
<gene>
    <name evidence="7" type="ORF">MTR67_001060</name>
</gene>
<name>A0AAF0TC21_SOLVR</name>
<dbReference type="GO" id="GO:0009691">
    <property type="term" value="P:cytokinin biosynthetic process"/>
    <property type="evidence" value="ECO:0007669"/>
    <property type="project" value="UniProtKB-KW"/>
</dbReference>
<evidence type="ECO:0000256" key="2">
    <source>
        <dbReference type="ARBA" id="ARBA00022679"/>
    </source>
</evidence>
<keyword evidence="5" id="KW-0067">ATP-binding</keyword>
<dbReference type="InterPro" id="IPR027417">
    <property type="entry name" value="P-loop_NTPase"/>
</dbReference>
<dbReference type="AlphaFoldDB" id="A0AAF0TC21"/>
<evidence type="ECO:0000256" key="1">
    <source>
        <dbReference type="ARBA" id="ARBA00005842"/>
    </source>
</evidence>
<comment type="similarity">
    <text evidence="1">Belongs to the IPP transferase family.</text>
</comment>
<proteinExistence type="inferred from homology"/>
<keyword evidence="3" id="KW-0203">Cytokinin biosynthesis</keyword>
<protein>
    <recommendedName>
        <fullName evidence="6">MULE transposase domain-containing protein</fullName>
    </recommendedName>
</protein>
<dbReference type="GO" id="GO:0005739">
    <property type="term" value="C:mitochondrion"/>
    <property type="evidence" value="ECO:0007669"/>
    <property type="project" value="TreeGrafter"/>
</dbReference>
<dbReference type="Proteomes" id="UP001234989">
    <property type="component" value="Chromosome 1"/>
</dbReference>
<evidence type="ECO:0000256" key="5">
    <source>
        <dbReference type="ARBA" id="ARBA00022840"/>
    </source>
</evidence>
<evidence type="ECO:0000256" key="4">
    <source>
        <dbReference type="ARBA" id="ARBA00022741"/>
    </source>
</evidence>
<keyword evidence="4" id="KW-0547">Nucleotide-binding</keyword>
<dbReference type="Pfam" id="PF01715">
    <property type="entry name" value="IPPT"/>
    <property type="match status" value="2"/>
</dbReference>
<dbReference type="GO" id="GO:0052381">
    <property type="term" value="F:tRNA dimethylallyltransferase activity"/>
    <property type="evidence" value="ECO:0007669"/>
    <property type="project" value="TreeGrafter"/>
</dbReference>
<dbReference type="InterPro" id="IPR018289">
    <property type="entry name" value="MULE_transposase_dom"/>
</dbReference>
<dbReference type="SUPFAM" id="SSF52540">
    <property type="entry name" value="P-loop containing nucleoside triphosphate hydrolases"/>
    <property type="match status" value="1"/>
</dbReference>
<dbReference type="Gene3D" id="1.10.287.890">
    <property type="entry name" value="Crystal structure of tRNA isopentenylpyrophosphate transferase (bh2366) domain"/>
    <property type="match status" value="1"/>
</dbReference>
<sequence>MGATGTGKSRLSVDLATHFRGKIINSDKMQVYKGLEIVTNKITHADKQGVRHYLLGEIEPDSNFTAEDFSLKCNIYIEKFLKAQCVPIIVGGSNSYIEKLVEDPILMFKHKYGSCFIWIDVEQSVLNRRVDTRVDEMVNAGLVDDVRQIFIPDADYTKGIRLSIGVPKMAKYLREEKNIDGDDESKKMILQASISSNYVDYNIEGVRYDPTTKYEGLLTAISSQLGVDTTIYHLELRYFDRIQSKRQSTSGVLGEMLVEKYVDLKTVYTPTDIQADMLRIHALDASIRGWEYCRPIVVVDGTHLKSTYEGTMLIASTLDPGGHILPLAYGIVDSENDDSWLWFFENFKNAFGEREDMCFVSDRNKSIWNATAVVYPEFRHYTCIYHLWTNLLKKTYRDTEEVRPLFFSLAKAYTVQEFDKLMTRMDQINPKYRAYLQKANYEKWSRAHSPVKRTWTLTSNIAESLNNAILVGRRLPVVPLLEFVRKTIEVWNEKHNEEGRNTTTTLTSKYNEMLGQ</sequence>
<organism evidence="7 8">
    <name type="scientific">Solanum verrucosum</name>
    <dbReference type="NCBI Taxonomy" id="315347"/>
    <lineage>
        <taxon>Eukaryota</taxon>
        <taxon>Viridiplantae</taxon>
        <taxon>Streptophyta</taxon>
        <taxon>Embryophyta</taxon>
        <taxon>Tracheophyta</taxon>
        <taxon>Spermatophyta</taxon>
        <taxon>Magnoliopsida</taxon>
        <taxon>eudicotyledons</taxon>
        <taxon>Gunneridae</taxon>
        <taxon>Pentapetalae</taxon>
        <taxon>asterids</taxon>
        <taxon>lamiids</taxon>
        <taxon>Solanales</taxon>
        <taxon>Solanaceae</taxon>
        <taxon>Solanoideae</taxon>
        <taxon>Solaneae</taxon>
        <taxon>Solanum</taxon>
    </lineage>
</organism>
<reference evidence="7" key="1">
    <citation type="submission" date="2023-08" db="EMBL/GenBank/DDBJ databases">
        <title>A de novo genome assembly of Solanum verrucosum Schlechtendal, a Mexican diploid species geographically isolated from the other diploid A-genome species in potato relatives.</title>
        <authorList>
            <person name="Hosaka K."/>
        </authorList>
    </citation>
    <scope>NUCLEOTIDE SEQUENCE</scope>
    <source>
        <tissue evidence="7">Young leaves</tissue>
    </source>
</reference>